<accession>A0A6A3IZF3</accession>
<dbReference type="EMBL" id="QXFV01002533">
    <property type="protein sequence ID" value="KAE8986478.1"/>
    <property type="molecule type" value="Genomic_DNA"/>
</dbReference>
<organism evidence="1 2">
    <name type="scientific">Phytophthora rubi</name>
    <dbReference type="NCBI Taxonomy" id="129364"/>
    <lineage>
        <taxon>Eukaryota</taxon>
        <taxon>Sar</taxon>
        <taxon>Stramenopiles</taxon>
        <taxon>Oomycota</taxon>
        <taxon>Peronosporomycetes</taxon>
        <taxon>Peronosporales</taxon>
        <taxon>Peronosporaceae</taxon>
        <taxon>Phytophthora</taxon>
    </lineage>
</organism>
<dbReference type="AlphaFoldDB" id="A0A6A3IZF3"/>
<evidence type="ECO:0000313" key="2">
    <source>
        <dbReference type="Proteomes" id="UP000429607"/>
    </source>
</evidence>
<reference evidence="1 2" key="1">
    <citation type="submission" date="2018-09" db="EMBL/GenBank/DDBJ databases">
        <title>Genomic investigation of the strawberry pathogen Phytophthora fragariae indicates pathogenicity is determined by transcriptional variation in three key races.</title>
        <authorList>
            <person name="Adams T.M."/>
            <person name="Armitage A.D."/>
            <person name="Sobczyk M.K."/>
            <person name="Bates H.J."/>
            <person name="Dunwell J.M."/>
            <person name="Nellist C.F."/>
            <person name="Harrison R.J."/>
        </authorList>
    </citation>
    <scope>NUCLEOTIDE SEQUENCE [LARGE SCALE GENOMIC DNA]</scope>
    <source>
        <strain evidence="1 2">SCRP249</strain>
    </source>
</reference>
<protein>
    <submittedName>
        <fullName evidence="1">Uncharacterized protein</fullName>
    </submittedName>
</protein>
<proteinExistence type="predicted"/>
<name>A0A6A3IZF3_9STRA</name>
<dbReference type="Proteomes" id="UP000429607">
    <property type="component" value="Unassembled WGS sequence"/>
</dbReference>
<evidence type="ECO:0000313" key="1">
    <source>
        <dbReference type="EMBL" id="KAE8986478.1"/>
    </source>
</evidence>
<gene>
    <name evidence="1" type="ORF">PR001_g22589</name>
</gene>
<comment type="caution">
    <text evidence="1">The sequence shown here is derived from an EMBL/GenBank/DDBJ whole genome shotgun (WGS) entry which is preliminary data.</text>
</comment>
<sequence length="80" mass="8629">MNYPLYISGCVRLWRAGVLGESPPPGDSGNFGLAPPLVLKETPRHWSPYGASDNPPKIPANVTLKLDVLLLAFGPEAKEM</sequence>